<accession>A0A1X7S8G8</accession>
<evidence type="ECO:0000313" key="1">
    <source>
        <dbReference type="EMBL" id="SMQ55972.1"/>
    </source>
</evidence>
<evidence type="ECO:0000313" key="2">
    <source>
        <dbReference type="Proteomes" id="UP000215127"/>
    </source>
</evidence>
<dbReference type="EMBL" id="LT853703">
    <property type="protein sequence ID" value="SMQ55972.1"/>
    <property type="molecule type" value="Genomic_DNA"/>
</dbReference>
<organism evidence="1 2">
    <name type="scientific">Zymoseptoria tritici (strain ST99CH_3D7)</name>
    <dbReference type="NCBI Taxonomy" id="1276538"/>
    <lineage>
        <taxon>Eukaryota</taxon>
        <taxon>Fungi</taxon>
        <taxon>Dikarya</taxon>
        <taxon>Ascomycota</taxon>
        <taxon>Pezizomycotina</taxon>
        <taxon>Dothideomycetes</taxon>
        <taxon>Dothideomycetidae</taxon>
        <taxon>Mycosphaerellales</taxon>
        <taxon>Mycosphaerellaceae</taxon>
        <taxon>Zymoseptoria</taxon>
    </lineage>
</organism>
<gene>
    <name evidence="1" type="ORF">ZT3D7_G11127</name>
</gene>
<name>A0A1X7S8G8_ZYMT9</name>
<reference evidence="1 2" key="1">
    <citation type="submission" date="2016-06" db="EMBL/GenBank/DDBJ databases">
        <authorList>
            <person name="Kjaerup R.B."/>
            <person name="Dalgaard T.S."/>
            <person name="Juul-Madsen H.R."/>
        </authorList>
    </citation>
    <scope>NUCLEOTIDE SEQUENCE [LARGE SCALE GENOMIC DNA]</scope>
</reference>
<sequence>MNRRVLQSRVDRSAGKSRHKELELSPLFCLLNRHSSSFIFGTSGRIIDTISLKRTRVHTSRYEQPHSQYRHDLTLIAIYATHAKLHISKSIAVRRSSTPVKMKPSIQAFCLVAALFSALTSAHPLPAPGGPGPSCPTSTPNIHCGYPDR</sequence>
<dbReference type="Proteomes" id="UP000215127">
    <property type="component" value="Chromosome 12"/>
</dbReference>
<dbReference type="AlphaFoldDB" id="A0A1X7S8G8"/>
<proteinExistence type="predicted"/>
<keyword evidence="2" id="KW-1185">Reference proteome</keyword>
<protein>
    <submittedName>
        <fullName evidence="1">Uncharacterized protein</fullName>
    </submittedName>
</protein>